<dbReference type="Proteomes" id="UP000663981">
    <property type="component" value="Unassembled WGS sequence"/>
</dbReference>
<organism evidence="1 2">
    <name type="scientific">Metabacillus bambusae</name>
    <dbReference type="NCBI Taxonomy" id="2795218"/>
    <lineage>
        <taxon>Bacteria</taxon>
        <taxon>Bacillati</taxon>
        <taxon>Bacillota</taxon>
        <taxon>Bacilli</taxon>
        <taxon>Bacillales</taxon>
        <taxon>Bacillaceae</taxon>
        <taxon>Metabacillus</taxon>
    </lineage>
</organism>
<keyword evidence="2" id="KW-1185">Reference proteome</keyword>
<protein>
    <submittedName>
        <fullName evidence="1">Uncharacterized protein</fullName>
    </submittedName>
</protein>
<sequence>MFMDRPNFLDSEYFYYNEGGKKVRERMKLLPNAPKSIRKEYEEYVSAYEEWYEQWNEGLRTKIEDYETKNE</sequence>
<evidence type="ECO:0000313" key="1">
    <source>
        <dbReference type="EMBL" id="MBO1513705.1"/>
    </source>
</evidence>
<evidence type="ECO:0000313" key="2">
    <source>
        <dbReference type="Proteomes" id="UP000663981"/>
    </source>
</evidence>
<proteinExistence type="predicted"/>
<comment type="caution">
    <text evidence="1">The sequence shown here is derived from an EMBL/GenBank/DDBJ whole genome shotgun (WGS) entry which is preliminary data.</text>
</comment>
<dbReference type="RefSeq" id="WP_207980654.1">
    <property type="nucleotide sequence ID" value="NZ_JAGDEL010000016.1"/>
</dbReference>
<name>A0ABS3N5Y6_9BACI</name>
<dbReference type="EMBL" id="JAGDEL010000016">
    <property type="protein sequence ID" value="MBO1513705.1"/>
    <property type="molecule type" value="Genomic_DNA"/>
</dbReference>
<accession>A0ABS3N5Y6</accession>
<reference evidence="1 2" key="1">
    <citation type="submission" date="2021-03" db="EMBL/GenBank/DDBJ databases">
        <title>Whole genome sequence of Metabacillus bambusae BG109.</title>
        <authorList>
            <person name="Jeong J.W."/>
        </authorList>
    </citation>
    <scope>NUCLEOTIDE SEQUENCE [LARGE SCALE GENOMIC DNA]</scope>
    <source>
        <strain evidence="1 2">BG109</strain>
    </source>
</reference>
<gene>
    <name evidence="1" type="ORF">I7822_18955</name>
</gene>